<proteinExistence type="predicted"/>
<dbReference type="GO" id="GO:0043571">
    <property type="term" value="P:maintenance of CRISPR repeat elements"/>
    <property type="evidence" value="ECO:0007669"/>
    <property type="project" value="InterPro"/>
</dbReference>
<dbReference type="GO" id="GO:0003723">
    <property type="term" value="F:RNA binding"/>
    <property type="evidence" value="ECO:0007669"/>
    <property type="project" value="InterPro"/>
</dbReference>
<dbReference type="EMBL" id="DQID01000041">
    <property type="protein sequence ID" value="HCT13521.1"/>
    <property type="molecule type" value="Genomic_DNA"/>
</dbReference>
<protein>
    <submittedName>
        <fullName evidence="2">Type I-E CRISPR-associated protein Cas5/CasD</fullName>
    </submittedName>
</protein>
<comment type="caution">
    <text evidence="2">The sequence shown here is derived from an EMBL/GenBank/DDBJ whole genome shotgun (WGS) entry which is preliminary data.</text>
</comment>
<sequence length="234" mass="26257">MPTLVLALDGPLQSWGVSGRFVTRSTETVPTKSGVLGMLAAAQGRYRTDSVADLLDLTFAVRTDQQGSLLRDFQTEIDWRPKKPESKPLTNRWYLQDFKFTVAISGDPRVLDGIDKALRNPEFPLYLGRRSCPPASRVSRGIVDEDPAEALEGAPWLAADWYRRKQPTLLALPVSRDARTGETPDEQIRDVPVSFDPRDRRYSLRGVVHDWIQVENPEGYDPAQHDPFTLLGGI</sequence>
<gene>
    <name evidence="2" type="primary">cas5e</name>
    <name evidence="2" type="ORF">DIW82_01640</name>
</gene>
<evidence type="ECO:0000256" key="1">
    <source>
        <dbReference type="ARBA" id="ARBA00023118"/>
    </source>
</evidence>
<dbReference type="Gene3D" id="3.30.70.2660">
    <property type="match status" value="1"/>
</dbReference>
<dbReference type="InterPro" id="IPR010147">
    <property type="entry name" value="CRISPR-assoc_prot_CasD"/>
</dbReference>
<dbReference type="GO" id="GO:0051607">
    <property type="term" value="P:defense response to virus"/>
    <property type="evidence" value="ECO:0007669"/>
    <property type="project" value="UniProtKB-KW"/>
</dbReference>
<dbReference type="STRING" id="863239.GCA_000213935_01406"/>
<dbReference type="NCBIfam" id="TIGR02593">
    <property type="entry name" value="CRISPR_cas5"/>
    <property type="match status" value="1"/>
</dbReference>
<keyword evidence="1" id="KW-0051">Antiviral defense</keyword>
<accession>A0A3D4SWZ5</accession>
<dbReference type="NCBIfam" id="TIGR01868">
    <property type="entry name" value="casD_Cas5e"/>
    <property type="match status" value="1"/>
</dbReference>
<evidence type="ECO:0000313" key="2">
    <source>
        <dbReference type="EMBL" id="HCT13521.1"/>
    </source>
</evidence>
<dbReference type="RefSeq" id="WP_029449544.1">
    <property type="nucleotide sequence ID" value="NZ_DAITTW010000006.1"/>
</dbReference>
<dbReference type="AlphaFoldDB" id="A0A3D4SWZ5"/>
<dbReference type="Pfam" id="PF09704">
    <property type="entry name" value="Cas_Cas5d"/>
    <property type="match status" value="1"/>
</dbReference>
<organism evidence="2 3">
    <name type="scientific">Corynebacterium nuruki</name>
    <dbReference type="NCBI Taxonomy" id="1032851"/>
    <lineage>
        <taxon>Bacteria</taxon>
        <taxon>Bacillati</taxon>
        <taxon>Actinomycetota</taxon>
        <taxon>Actinomycetes</taxon>
        <taxon>Mycobacteriales</taxon>
        <taxon>Corynebacteriaceae</taxon>
        <taxon>Corynebacterium</taxon>
    </lineage>
</organism>
<name>A0A3D4SWZ5_9CORY</name>
<reference evidence="2 3" key="1">
    <citation type="journal article" date="2018" name="Nat. Biotechnol.">
        <title>A standardized bacterial taxonomy based on genome phylogeny substantially revises the tree of life.</title>
        <authorList>
            <person name="Parks D.H."/>
            <person name="Chuvochina M."/>
            <person name="Waite D.W."/>
            <person name="Rinke C."/>
            <person name="Skarshewski A."/>
            <person name="Chaumeil P.A."/>
            <person name="Hugenholtz P."/>
        </authorList>
    </citation>
    <scope>NUCLEOTIDE SEQUENCE [LARGE SCALE GENOMIC DNA]</scope>
    <source>
        <strain evidence="2">UBA11247</strain>
    </source>
</reference>
<evidence type="ECO:0000313" key="3">
    <source>
        <dbReference type="Proteomes" id="UP000261739"/>
    </source>
</evidence>
<dbReference type="Proteomes" id="UP000261739">
    <property type="component" value="Unassembled WGS sequence"/>
</dbReference>
<dbReference type="CDD" id="cd09756">
    <property type="entry name" value="Cas5_I-E"/>
    <property type="match status" value="1"/>
</dbReference>
<dbReference type="InterPro" id="IPR013422">
    <property type="entry name" value="CRISPR-assoc_prot_Cas5_N"/>
</dbReference>
<dbReference type="InterPro" id="IPR021124">
    <property type="entry name" value="CRISPR-assoc_prot_Cas5"/>
</dbReference>